<organism evidence="3 4">
    <name type="scientific">Ottowia thiooxydans</name>
    <dbReference type="NCBI Taxonomy" id="219182"/>
    <lineage>
        <taxon>Bacteria</taxon>
        <taxon>Pseudomonadati</taxon>
        <taxon>Pseudomonadota</taxon>
        <taxon>Betaproteobacteria</taxon>
        <taxon>Burkholderiales</taxon>
        <taxon>Comamonadaceae</taxon>
        <taxon>Ottowia</taxon>
    </lineage>
</organism>
<feature type="region of interest" description="Disordered" evidence="1">
    <location>
        <begin position="1"/>
        <end position="21"/>
    </location>
</feature>
<evidence type="ECO:0000256" key="1">
    <source>
        <dbReference type="SAM" id="MobiDB-lite"/>
    </source>
</evidence>
<dbReference type="EMBL" id="JBEPSH010000002">
    <property type="protein sequence ID" value="MET4575794.1"/>
    <property type="molecule type" value="Genomic_DNA"/>
</dbReference>
<feature type="transmembrane region" description="Helical" evidence="2">
    <location>
        <begin position="149"/>
        <end position="167"/>
    </location>
</feature>
<sequence length="175" mass="17421">MEKTDKNLLNSGNTKPIQHTTGGLRVVNPAVLVGLGMLAAGTAAPVQAGPAADDSYTTSINTPVTGVNVTTNDSIEGNTYSVMIVTPPAPASGTATLTPEGLLTFTPAPGFSGTATLLYALGEEFPDSNSAATVTITVAAPAPVTAVPALAPLAVGGLGALVALLGARRRVKKED</sequence>
<evidence type="ECO:0000313" key="3">
    <source>
        <dbReference type="EMBL" id="MET4575794.1"/>
    </source>
</evidence>
<name>A0ABV2Q449_9BURK</name>
<keyword evidence="2" id="KW-1133">Transmembrane helix</keyword>
<dbReference type="RefSeq" id="WP_354441477.1">
    <property type="nucleotide sequence ID" value="NZ_JBEPSH010000002.1"/>
</dbReference>
<comment type="caution">
    <text evidence="3">The sequence shown here is derived from an EMBL/GenBank/DDBJ whole genome shotgun (WGS) entry which is preliminary data.</text>
</comment>
<accession>A0ABV2Q449</accession>
<keyword evidence="2" id="KW-0472">Membrane</keyword>
<evidence type="ECO:0000313" key="4">
    <source>
        <dbReference type="Proteomes" id="UP001549320"/>
    </source>
</evidence>
<dbReference type="Pfam" id="PF17963">
    <property type="entry name" value="Big_9"/>
    <property type="match status" value="1"/>
</dbReference>
<keyword evidence="2" id="KW-0812">Transmembrane</keyword>
<protein>
    <submittedName>
        <fullName evidence="3">Uncharacterized protein</fullName>
    </submittedName>
</protein>
<proteinExistence type="predicted"/>
<reference evidence="3 4" key="1">
    <citation type="submission" date="2024-06" db="EMBL/GenBank/DDBJ databases">
        <title>Sorghum-associated microbial communities from plants grown in Nebraska, USA.</title>
        <authorList>
            <person name="Schachtman D."/>
        </authorList>
    </citation>
    <scope>NUCLEOTIDE SEQUENCE [LARGE SCALE GENOMIC DNA]</scope>
    <source>
        <strain evidence="3 4">2709</strain>
    </source>
</reference>
<feature type="compositionally biased region" description="Polar residues" evidence="1">
    <location>
        <begin position="7"/>
        <end position="21"/>
    </location>
</feature>
<evidence type="ECO:0000256" key="2">
    <source>
        <dbReference type="SAM" id="Phobius"/>
    </source>
</evidence>
<keyword evidence="4" id="KW-1185">Reference proteome</keyword>
<dbReference type="Gene3D" id="2.60.40.3440">
    <property type="match status" value="1"/>
</dbReference>
<dbReference type="Proteomes" id="UP001549320">
    <property type="component" value="Unassembled WGS sequence"/>
</dbReference>
<gene>
    <name evidence="3" type="ORF">ABIE13_000894</name>
</gene>